<evidence type="ECO:0000256" key="1">
    <source>
        <dbReference type="SAM" id="Phobius"/>
    </source>
</evidence>
<feature type="signal peptide" evidence="2">
    <location>
        <begin position="1"/>
        <end position="16"/>
    </location>
</feature>
<reference evidence="3 4" key="1">
    <citation type="submission" date="2024-05" db="EMBL/GenBank/DDBJ databases">
        <title>Genome sequencing and assembly of Indian major carp, Cirrhinus mrigala (Hamilton, 1822).</title>
        <authorList>
            <person name="Mohindra V."/>
            <person name="Chowdhury L.M."/>
            <person name="Lal K."/>
            <person name="Jena J.K."/>
        </authorList>
    </citation>
    <scope>NUCLEOTIDE SEQUENCE [LARGE SCALE GENOMIC DNA]</scope>
    <source>
        <strain evidence="3">CM1030</strain>
        <tissue evidence="3">Blood</tissue>
    </source>
</reference>
<name>A0ABD0N0Z8_CIRMR</name>
<evidence type="ECO:0000313" key="4">
    <source>
        <dbReference type="Proteomes" id="UP001529510"/>
    </source>
</evidence>
<comment type="caution">
    <text evidence="3">The sequence shown here is derived from an EMBL/GenBank/DDBJ whole genome shotgun (WGS) entry which is preliminary data.</text>
</comment>
<dbReference type="Gene3D" id="2.10.220.10">
    <property type="entry name" value="Hormone Receptor, Insulin-like Growth Factor Receptor 1, Chain A, domain 2"/>
    <property type="match status" value="1"/>
</dbReference>
<sequence length="211" mass="22485">CSTGFLLFLQGCVNSGLQVLNLSLDNWVEHSTVQACLPCHPSCLTCFGSGENECLSCPPPSHLVVTSCLHQNQVQRKSPSVPVLQHEVDPNSDKSLHDPGLSSRLPALVAVLSCAFILATFAAVFVLLQLHSGAARAPFCRRTKLPVMDTGGGGIRVGFGFGLGRGKVSYRGIPTVWGDEDAAGGMNSESDSEELEYHSEKTAFIRTQSAL</sequence>
<accession>A0ABD0N0Z8</accession>
<feature type="chain" id="PRO_5044766679" evidence="2">
    <location>
        <begin position="17"/>
        <end position="211"/>
    </location>
</feature>
<keyword evidence="2" id="KW-0732">Signal</keyword>
<dbReference type="CDD" id="cd00064">
    <property type="entry name" value="FU"/>
    <property type="match status" value="1"/>
</dbReference>
<dbReference type="Proteomes" id="UP001529510">
    <property type="component" value="Unassembled WGS sequence"/>
</dbReference>
<dbReference type="SUPFAM" id="SSF57184">
    <property type="entry name" value="Growth factor receptor domain"/>
    <property type="match status" value="1"/>
</dbReference>
<evidence type="ECO:0000256" key="2">
    <source>
        <dbReference type="SAM" id="SignalP"/>
    </source>
</evidence>
<dbReference type="SMART" id="SM00261">
    <property type="entry name" value="FU"/>
    <property type="match status" value="1"/>
</dbReference>
<keyword evidence="1" id="KW-0472">Membrane</keyword>
<keyword evidence="1" id="KW-0812">Transmembrane</keyword>
<dbReference type="EMBL" id="JAMKFB020000025">
    <property type="protein sequence ID" value="KAL0155854.1"/>
    <property type="molecule type" value="Genomic_DNA"/>
</dbReference>
<feature type="non-terminal residue" evidence="3">
    <location>
        <position position="1"/>
    </location>
</feature>
<feature type="transmembrane region" description="Helical" evidence="1">
    <location>
        <begin position="105"/>
        <end position="128"/>
    </location>
</feature>
<dbReference type="InterPro" id="IPR009030">
    <property type="entry name" value="Growth_fac_rcpt_cys_sf"/>
</dbReference>
<dbReference type="AlphaFoldDB" id="A0ABD0N0Z8"/>
<keyword evidence="1" id="KW-1133">Transmembrane helix</keyword>
<evidence type="ECO:0000313" key="3">
    <source>
        <dbReference type="EMBL" id="KAL0155854.1"/>
    </source>
</evidence>
<gene>
    <name evidence="3" type="ORF">M9458_050117</name>
</gene>
<proteinExistence type="predicted"/>
<organism evidence="3 4">
    <name type="scientific">Cirrhinus mrigala</name>
    <name type="common">Mrigala</name>
    <dbReference type="NCBI Taxonomy" id="683832"/>
    <lineage>
        <taxon>Eukaryota</taxon>
        <taxon>Metazoa</taxon>
        <taxon>Chordata</taxon>
        <taxon>Craniata</taxon>
        <taxon>Vertebrata</taxon>
        <taxon>Euteleostomi</taxon>
        <taxon>Actinopterygii</taxon>
        <taxon>Neopterygii</taxon>
        <taxon>Teleostei</taxon>
        <taxon>Ostariophysi</taxon>
        <taxon>Cypriniformes</taxon>
        <taxon>Cyprinidae</taxon>
        <taxon>Labeoninae</taxon>
        <taxon>Labeonini</taxon>
        <taxon>Cirrhinus</taxon>
    </lineage>
</organism>
<keyword evidence="4" id="KW-1185">Reference proteome</keyword>
<dbReference type="InterPro" id="IPR006212">
    <property type="entry name" value="Furin_repeat"/>
</dbReference>
<protein>
    <submittedName>
        <fullName evidence="3">Uncharacterized protein</fullName>
    </submittedName>
</protein>